<gene>
    <name evidence="3" type="ORF">ACFOOT_18830</name>
</gene>
<protein>
    <submittedName>
        <fullName evidence="3">Transferrin-binding protein-like solute binding protein</fullName>
    </submittedName>
</protein>
<keyword evidence="1" id="KW-0732">Signal</keyword>
<organism evidence="3 4">
    <name type="scientific">Novosphingobium pokkalii</name>
    <dbReference type="NCBI Taxonomy" id="1770194"/>
    <lineage>
        <taxon>Bacteria</taxon>
        <taxon>Pseudomonadati</taxon>
        <taxon>Pseudomonadota</taxon>
        <taxon>Alphaproteobacteria</taxon>
        <taxon>Sphingomonadales</taxon>
        <taxon>Sphingomonadaceae</taxon>
        <taxon>Novosphingobium</taxon>
    </lineage>
</organism>
<feature type="signal peptide" evidence="1">
    <location>
        <begin position="1"/>
        <end position="22"/>
    </location>
</feature>
<sequence>MPDIHLAFPALLALALPLAACGDGGGGSVASTPTPPSSPSYATLDTLSGTHTMTATGVRMASFDGASQQVQLTIDYDPAAGSYVIKESGNTLVTATAANKLGAAANGAVAEYYSNAQTPWYDLLIYRPKVNGVQLSYTQIVGLSLTANANSNGNMLVTGIATRTDDMPKSGTARYIGTVFGQGYSDRNAYTFTQKSTANLSANFATGAISTDLHLIGTSNTGGADKDLGTLSGTGVLATNGSTFAGTFAGTTGAGFAGGFFGPAASEFGYGYAFNKGDTTSVVGYVAGKKN</sequence>
<accession>A0ABV7VBE6</accession>
<evidence type="ECO:0000259" key="2">
    <source>
        <dbReference type="Pfam" id="PF01298"/>
    </source>
</evidence>
<dbReference type="Proteomes" id="UP001595683">
    <property type="component" value="Unassembled WGS sequence"/>
</dbReference>
<dbReference type="SUPFAM" id="SSF56925">
    <property type="entry name" value="OMPA-like"/>
    <property type="match status" value="1"/>
</dbReference>
<proteinExistence type="predicted"/>
<dbReference type="InterPro" id="IPR001677">
    <property type="entry name" value="TbpB_B_D"/>
</dbReference>
<evidence type="ECO:0000313" key="3">
    <source>
        <dbReference type="EMBL" id="MFC3673483.1"/>
    </source>
</evidence>
<dbReference type="EMBL" id="JBHRYE010000046">
    <property type="protein sequence ID" value="MFC3673483.1"/>
    <property type="molecule type" value="Genomic_DNA"/>
</dbReference>
<dbReference type="RefSeq" id="WP_191325854.1">
    <property type="nucleotide sequence ID" value="NZ_BMZP01000023.1"/>
</dbReference>
<evidence type="ECO:0000256" key="1">
    <source>
        <dbReference type="SAM" id="SignalP"/>
    </source>
</evidence>
<feature type="chain" id="PRO_5047027932" evidence="1">
    <location>
        <begin position="23"/>
        <end position="291"/>
    </location>
</feature>
<keyword evidence="4" id="KW-1185">Reference proteome</keyword>
<feature type="domain" description="Transferrin-binding protein B C-lobe/N-lobe beta-barrel" evidence="2">
    <location>
        <begin position="167"/>
        <end position="289"/>
    </location>
</feature>
<dbReference type="InterPro" id="IPR011250">
    <property type="entry name" value="OMP/PagP_B-barrel"/>
</dbReference>
<reference evidence="4" key="1">
    <citation type="journal article" date="2019" name="Int. J. Syst. Evol. Microbiol.">
        <title>The Global Catalogue of Microorganisms (GCM) 10K type strain sequencing project: providing services to taxonomists for standard genome sequencing and annotation.</title>
        <authorList>
            <consortium name="The Broad Institute Genomics Platform"/>
            <consortium name="The Broad Institute Genome Sequencing Center for Infectious Disease"/>
            <person name="Wu L."/>
            <person name="Ma J."/>
        </authorList>
    </citation>
    <scope>NUCLEOTIDE SEQUENCE [LARGE SCALE GENOMIC DNA]</scope>
    <source>
        <strain evidence="4">KCTC 42224</strain>
    </source>
</reference>
<name>A0ABV7VBE6_9SPHN</name>
<evidence type="ECO:0000313" key="4">
    <source>
        <dbReference type="Proteomes" id="UP001595683"/>
    </source>
</evidence>
<dbReference type="Pfam" id="PF01298">
    <property type="entry name" value="TbpB_B_D"/>
    <property type="match status" value="1"/>
</dbReference>
<dbReference type="Gene3D" id="2.40.160.90">
    <property type="match status" value="1"/>
</dbReference>
<comment type="caution">
    <text evidence="3">The sequence shown here is derived from an EMBL/GenBank/DDBJ whole genome shotgun (WGS) entry which is preliminary data.</text>
</comment>